<gene>
    <name evidence="5" type="ORF">H9846_00155</name>
</gene>
<name>A0A9D2BTR3_9FIRM</name>
<reference evidence="5" key="2">
    <citation type="submission" date="2021-04" db="EMBL/GenBank/DDBJ databases">
        <authorList>
            <person name="Gilroy R."/>
        </authorList>
    </citation>
    <scope>NUCLEOTIDE SEQUENCE</scope>
    <source>
        <strain evidence="5">ChiHecec2B26-7398</strain>
    </source>
</reference>
<keyword evidence="2" id="KW-0408">Iron</keyword>
<comment type="caution">
    <text evidence="5">The sequence shown here is derived from an EMBL/GenBank/DDBJ whole genome shotgun (WGS) entry which is preliminary data.</text>
</comment>
<accession>A0A9D2BTR3</accession>
<keyword evidence="3" id="KW-0411">Iron-sulfur</keyword>
<organism evidence="5 6">
    <name type="scientific">Candidatus Gemmiger excrementipullorum</name>
    <dbReference type="NCBI Taxonomy" id="2838610"/>
    <lineage>
        <taxon>Bacteria</taxon>
        <taxon>Bacillati</taxon>
        <taxon>Bacillota</taxon>
        <taxon>Clostridia</taxon>
        <taxon>Eubacteriales</taxon>
        <taxon>Gemmiger</taxon>
    </lineage>
</organism>
<evidence type="ECO:0000256" key="1">
    <source>
        <dbReference type="ARBA" id="ARBA00022723"/>
    </source>
</evidence>
<evidence type="ECO:0000256" key="3">
    <source>
        <dbReference type="ARBA" id="ARBA00023014"/>
    </source>
</evidence>
<dbReference type="InterPro" id="IPR017900">
    <property type="entry name" value="4Fe4S_Fe_S_CS"/>
</dbReference>
<evidence type="ECO:0000256" key="2">
    <source>
        <dbReference type="ARBA" id="ARBA00023004"/>
    </source>
</evidence>
<dbReference type="Pfam" id="PF00037">
    <property type="entry name" value="Fer4"/>
    <property type="match status" value="1"/>
</dbReference>
<dbReference type="GO" id="GO:0046872">
    <property type="term" value="F:metal ion binding"/>
    <property type="evidence" value="ECO:0007669"/>
    <property type="project" value="UniProtKB-KW"/>
</dbReference>
<dbReference type="Proteomes" id="UP000886751">
    <property type="component" value="Unassembled WGS sequence"/>
</dbReference>
<keyword evidence="1" id="KW-0479">Metal-binding</keyword>
<reference evidence="5" key="1">
    <citation type="journal article" date="2021" name="PeerJ">
        <title>Extensive microbial diversity within the chicken gut microbiome revealed by metagenomics and culture.</title>
        <authorList>
            <person name="Gilroy R."/>
            <person name="Ravi A."/>
            <person name="Getino M."/>
            <person name="Pursley I."/>
            <person name="Horton D.L."/>
            <person name="Alikhan N.F."/>
            <person name="Baker D."/>
            <person name="Gharbi K."/>
            <person name="Hall N."/>
            <person name="Watson M."/>
            <person name="Adriaenssens E.M."/>
            <person name="Foster-Nyarko E."/>
            <person name="Jarju S."/>
            <person name="Secka A."/>
            <person name="Antonio M."/>
            <person name="Oren A."/>
            <person name="Chaudhuri R.R."/>
            <person name="La Ragione R."/>
            <person name="Hildebrand F."/>
            <person name="Pallen M.J."/>
        </authorList>
    </citation>
    <scope>NUCLEOTIDE SEQUENCE</scope>
    <source>
        <strain evidence="5">ChiHecec2B26-7398</strain>
    </source>
</reference>
<feature type="domain" description="4Fe-4S ferredoxin-type" evidence="4">
    <location>
        <begin position="1"/>
        <end position="28"/>
    </location>
</feature>
<sequence>AVIDYTKCNGCGTCVAKCPKKAIQWVEGAPRPVDAPVPEHEVR</sequence>
<evidence type="ECO:0000313" key="5">
    <source>
        <dbReference type="EMBL" id="HIX93861.1"/>
    </source>
</evidence>
<dbReference type="PROSITE" id="PS00198">
    <property type="entry name" value="4FE4S_FER_1"/>
    <property type="match status" value="1"/>
</dbReference>
<evidence type="ECO:0000259" key="4">
    <source>
        <dbReference type="PROSITE" id="PS51379"/>
    </source>
</evidence>
<evidence type="ECO:0000313" key="6">
    <source>
        <dbReference type="Proteomes" id="UP000886751"/>
    </source>
</evidence>
<proteinExistence type="predicted"/>
<dbReference type="InterPro" id="IPR017896">
    <property type="entry name" value="4Fe4S_Fe-S-bd"/>
</dbReference>
<dbReference type="Gene3D" id="3.30.70.20">
    <property type="match status" value="1"/>
</dbReference>
<dbReference type="SUPFAM" id="SSF54862">
    <property type="entry name" value="4Fe-4S ferredoxins"/>
    <property type="match status" value="1"/>
</dbReference>
<dbReference type="GO" id="GO:0051536">
    <property type="term" value="F:iron-sulfur cluster binding"/>
    <property type="evidence" value="ECO:0007669"/>
    <property type="project" value="UniProtKB-KW"/>
</dbReference>
<dbReference type="AlphaFoldDB" id="A0A9D2BTR3"/>
<dbReference type="EMBL" id="DXEI01000005">
    <property type="protein sequence ID" value="HIX93861.1"/>
    <property type="molecule type" value="Genomic_DNA"/>
</dbReference>
<protein>
    <submittedName>
        <fullName evidence="5">4Fe-4S binding protein</fullName>
    </submittedName>
</protein>
<feature type="non-terminal residue" evidence="5">
    <location>
        <position position="1"/>
    </location>
</feature>
<dbReference type="PROSITE" id="PS51379">
    <property type="entry name" value="4FE4S_FER_2"/>
    <property type="match status" value="1"/>
</dbReference>